<keyword evidence="2" id="KW-1185">Reference proteome</keyword>
<comment type="caution">
    <text evidence="1">The sequence shown here is derived from an EMBL/GenBank/DDBJ whole genome shotgun (WGS) entry which is preliminary data.</text>
</comment>
<evidence type="ECO:0000313" key="2">
    <source>
        <dbReference type="Proteomes" id="UP001139981"/>
    </source>
</evidence>
<name>A0ACC1LX26_9FUNG</name>
<protein>
    <submittedName>
        <fullName evidence="1">Uncharacterized protein</fullName>
    </submittedName>
</protein>
<gene>
    <name evidence="1" type="ORF">IWW38_004777</name>
</gene>
<sequence length="239" mass="26004">MDTKYTAIPMFANESTDTEDDYVFVEHPVMEDKTNSLFARKVYAIAAMQIMSMFAVGAGLFYFECTCHFISSHQWTLRAALAGAALSMAGLSFKPKCQALSVSLLASLVGTLSYFIGASFLAVPDLVSLQTLATTAGMLAVLVAATFMPGFEQFNARSVNVFAVGAVNVFSLVHIMMPFYTFDDFATTAAIALAFTGFVTFRVREAAKSSTANSDVISAVYYTNMVFFNPYIIHNVLCQ</sequence>
<dbReference type="EMBL" id="JANBVB010001893">
    <property type="protein sequence ID" value="KAJ2889333.1"/>
    <property type="molecule type" value="Genomic_DNA"/>
</dbReference>
<accession>A0ACC1LX26</accession>
<evidence type="ECO:0000313" key="1">
    <source>
        <dbReference type="EMBL" id="KAJ2889333.1"/>
    </source>
</evidence>
<dbReference type="Proteomes" id="UP001139981">
    <property type="component" value="Unassembled WGS sequence"/>
</dbReference>
<organism evidence="1 2">
    <name type="scientific">Coemansia aciculifera</name>
    <dbReference type="NCBI Taxonomy" id="417176"/>
    <lineage>
        <taxon>Eukaryota</taxon>
        <taxon>Fungi</taxon>
        <taxon>Fungi incertae sedis</taxon>
        <taxon>Zoopagomycota</taxon>
        <taxon>Kickxellomycotina</taxon>
        <taxon>Kickxellomycetes</taxon>
        <taxon>Kickxellales</taxon>
        <taxon>Kickxellaceae</taxon>
        <taxon>Coemansia</taxon>
    </lineage>
</organism>
<reference evidence="1" key="1">
    <citation type="submission" date="2022-07" db="EMBL/GenBank/DDBJ databases">
        <title>Phylogenomic reconstructions and comparative analyses of Kickxellomycotina fungi.</title>
        <authorList>
            <person name="Reynolds N.K."/>
            <person name="Stajich J.E."/>
            <person name="Barry K."/>
            <person name="Grigoriev I.V."/>
            <person name="Crous P."/>
            <person name="Smith M.E."/>
        </authorList>
    </citation>
    <scope>NUCLEOTIDE SEQUENCE</scope>
    <source>
        <strain evidence="1">CBS 190363</strain>
    </source>
</reference>
<proteinExistence type="predicted"/>